<evidence type="ECO:0000256" key="5">
    <source>
        <dbReference type="ARBA" id="ARBA00022801"/>
    </source>
</evidence>
<keyword evidence="3 11" id="KW-0645">Protease</keyword>
<dbReference type="GO" id="GO:0008240">
    <property type="term" value="F:tripeptidyl-peptidase activity"/>
    <property type="evidence" value="ECO:0007669"/>
    <property type="project" value="TreeGrafter"/>
</dbReference>
<reference evidence="11 12" key="1">
    <citation type="journal article" date="2012" name="New Phytol.">
        <title>Insight into trade-off between wood decay and parasitism from the genome of a fungal forest pathogen.</title>
        <authorList>
            <person name="Olson A."/>
            <person name="Aerts A."/>
            <person name="Asiegbu F."/>
            <person name="Belbahri L."/>
            <person name="Bouzid O."/>
            <person name="Broberg A."/>
            <person name="Canback B."/>
            <person name="Coutinho P.M."/>
            <person name="Cullen D."/>
            <person name="Dalman K."/>
            <person name="Deflorio G."/>
            <person name="van Diepen L.T."/>
            <person name="Dunand C."/>
            <person name="Duplessis S."/>
            <person name="Durling M."/>
            <person name="Gonthier P."/>
            <person name="Grimwood J."/>
            <person name="Fossdal C.G."/>
            <person name="Hansson D."/>
            <person name="Henrissat B."/>
            <person name="Hietala A."/>
            <person name="Himmelstrand K."/>
            <person name="Hoffmeister D."/>
            <person name="Hogberg N."/>
            <person name="James T.Y."/>
            <person name="Karlsson M."/>
            <person name="Kohler A."/>
            <person name="Kues U."/>
            <person name="Lee Y.H."/>
            <person name="Lin Y.C."/>
            <person name="Lind M."/>
            <person name="Lindquist E."/>
            <person name="Lombard V."/>
            <person name="Lucas S."/>
            <person name="Lunden K."/>
            <person name="Morin E."/>
            <person name="Murat C."/>
            <person name="Park J."/>
            <person name="Raffaello T."/>
            <person name="Rouze P."/>
            <person name="Salamov A."/>
            <person name="Schmutz J."/>
            <person name="Solheim H."/>
            <person name="Stahlberg J."/>
            <person name="Velez H."/>
            <person name="de Vries R.P."/>
            <person name="Wiebenga A."/>
            <person name="Woodward S."/>
            <person name="Yakovlev I."/>
            <person name="Garbelotto M."/>
            <person name="Martin F."/>
            <person name="Grigoriev I.V."/>
            <person name="Stenlid J."/>
        </authorList>
    </citation>
    <scope>NUCLEOTIDE SEQUENCE [LARGE SCALE GENOMIC DNA]</scope>
    <source>
        <strain evidence="11 12">TC 32-1</strain>
    </source>
</reference>
<accession>W4JXF9</accession>
<dbReference type="SMART" id="SM00944">
    <property type="entry name" value="Pro-kuma_activ"/>
    <property type="match status" value="1"/>
</dbReference>
<evidence type="ECO:0000256" key="2">
    <source>
        <dbReference type="ARBA" id="ARBA00004239"/>
    </source>
</evidence>
<evidence type="ECO:0000256" key="9">
    <source>
        <dbReference type="PROSITE-ProRule" id="PRU01032"/>
    </source>
</evidence>
<evidence type="ECO:0000313" key="12">
    <source>
        <dbReference type="Proteomes" id="UP000030671"/>
    </source>
</evidence>
<keyword evidence="7" id="KW-0106">Calcium</keyword>
<dbReference type="HOGENOM" id="CLU_013783_3_1_1"/>
<dbReference type="GO" id="GO:0046872">
    <property type="term" value="F:metal ion binding"/>
    <property type="evidence" value="ECO:0007669"/>
    <property type="project" value="UniProtKB-KW"/>
</dbReference>
<evidence type="ECO:0000256" key="8">
    <source>
        <dbReference type="ARBA" id="ARBA00023145"/>
    </source>
</evidence>
<dbReference type="Gene3D" id="3.40.50.200">
    <property type="entry name" value="Peptidase S8/S53 domain"/>
    <property type="match status" value="2"/>
</dbReference>
<dbReference type="GeneID" id="20666674"/>
<dbReference type="eggNOG" id="ENOG502QR6D">
    <property type="taxonomic scope" value="Eukaryota"/>
</dbReference>
<dbReference type="RefSeq" id="XP_009550222.1">
    <property type="nucleotide sequence ID" value="XM_009551927.1"/>
</dbReference>
<keyword evidence="6" id="KW-0720">Serine protease</keyword>
<dbReference type="GO" id="GO:0006508">
    <property type="term" value="P:proteolysis"/>
    <property type="evidence" value="ECO:0007669"/>
    <property type="project" value="UniProtKB-KW"/>
</dbReference>
<dbReference type="PANTHER" id="PTHR14218">
    <property type="entry name" value="PROTEASE S8 TRIPEPTIDYL PEPTIDASE I CLN2"/>
    <property type="match status" value="1"/>
</dbReference>
<feature type="domain" description="Peptidase S53" evidence="10">
    <location>
        <begin position="161"/>
        <end position="502"/>
    </location>
</feature>
<dbReference type="STRING" id="747525.W4JXF9"/>
<comment type="cofactor">
    <cofactor evidence="1">
        <name>Ca(2+)</name>
        <dbReference type="ChEBI" id="CHEBI:29108"/>
    </cofactor>
</comment>
<dbReference type="AlphaFoldDB" id="W4JXF9"/>
<proteinExistence type="predicted"/>
<dbReference type="SUPFAM" id="SSF54897">
    <property type="entry name" value="Protease propeptides/inhibitors"/>
    <property type="match status" value="1"/>
</dbReference>
<dbReference type="InParanoid" id="W4JXF9"/>
<organism evidence="11 12">
    <name type="scientific">Heterobasidion irregulare (strain TC 32-1)</name>
    <dbReference type="NCBI Taxonomy" id="747525"/>
    <lineage>
        <taxon>Eukaryota</taxon>
        <taxon>Fungi</taxon>
        <taxon>Dikarya</taxon>
        <taxon>Basidiomycota</taxon>
        <taxon>Agaricomycotina</taxon>
        <taxon>Agaricomycetes</taxon>
        <taxon>Russulales</taxon>
        <taxon>Bondarzewiaceae</taxon>
        <taxon>Heterobasidion</taxon>
        <taxon>Heterobasidion annosum species complex</taxon>
    </lineage>
</organism>
<keyword evidence="12" id="KW-1185">Reference proteome</keyword>
<dbReference type="Proteomes" id="UP000030671">
    <property type="component" value="Unassembled WGS sequence"/>
</dbReference>
<evidence type="ECO:0000256" key="7">
    <source>
        <dbReference type="ARBA" id="ARBA00022837"/>
    </source>
</evidence>
<keyword evidence="8" id="KW-0865">Zymogen</keyword>
<dbReference type="InterPro" id="IPR015366">
    <property type="entry name" value="S53_propep"/>
</dbReference>
<dbReference type="GO" id="GO:0004252">
    <property type="term" value="F:serine-type endopeptidase activity"/>
    <property type="evidence" value="ECO:0007669"/>
    <property type="project" value="InterPro"/>
</dbReference>
<comment type="subcellular location">
    <subcellularLocation>
        <location evidence="2">Secreted</location>
        <location evidence="2">Extracellular space</location>
    </subcellularLocation>
</comment>
<dbReference type="GO" id="GO:0005576">
    <property type="term" value="C:extracellular region"/>
    <property type="evidence" value="ECO:0007669"/>
    <property type="project" value="UniProtKB-SubCell"/>
</dbReference>
<evidence type="ECO:0000256" key="4">
    <source>
        <dbReference type="ARBA" id="ARBA00022723"/>
    </source>
</evidence>
<name>W4JXF9_HETIT</name>
<protein>
    <submittedName>
        <fullName evidence="11">Serine protease S53</fullName>
    </submittedName>
</protein>
<dbReference type="CDD" id="cd11377">
    <property type="entry name" value="Pro-peptidase_S53"/>
    <property type="match status" value="1"/>
</dbReference>
<evidence type="ECO:0000256" key="6">
    <source>
        <dbReference type="ARBA" id="ARBA00022825"/>
    </source>
</evidence>
<keyword evidence="4" id="KW-0479">Metal-binding</keyword>
<dbReference type="Pfam" id="PF09286">
    <property type="entry name" value="Pro-kuma_activ"/>
    <property type="match status" value="1"/>
</dbReference>
<dbReference type="InterPro" id="IPR050819">
    <property type="entry name" value="Tripeptidyl-peptidase_I"/>
</dbReference>
<dbReference type="KEGG" id="hir:HETIRDRAFT_120104"/>
<evidence type="ECO:0000259" key="10">
    <source>
        <dbReference type="PROSITE" id="PS51695"/>
    </source>
</evidence>
<keyword evidence="5" id="KW-0378">Hydrolase</keyword>
<dbReference type="InterPro" id="IPR030400">
    <property type="entry name" value="Sedolisin_dom"/>
</dbReference>
<dbReference type="EMBL" id="KI925462">
    <property type="protein sequence ID" value="ETW78233.1"/>
    <property type="molecule type" value="Genomic_DNA"/>
</dbReference>
<gene>
    <name evidence="11" type="ORF">HETIRDRAFT_120104</name>
</gene>
<dbReference type="PROSITE" id="PS51695">
    <property type="entry name" value="SEDOLISIN"/>
    <property type="match status" value="1"/>
</dbReference>
<dbReference type="InterPro" id="IPR036852">
    <property type="entry name" value="Peptidase_S8/S53_dom_sf"/>
</dbReference>
<sequence length="502" mass="54537">MRAHERIDRSPEGFVHSGPAPAQHTLTLHLGLAQGNFKVLEDALYAVSTPSNPRYGQHLTKEETEALIAPTPETVAAGSPAGDYIRVNATIAQAKFGATAIRTLEYSTPAALKDHVNFIHPTVSFPVRNVMRSIKKTTLKMKSDVYINSTVRPVPEVYNGTVAPSTLRAQYGIPDAPATQAIKTISVFEFGNSWASEADLKLFRADFQPASSSSGTFNVYSTDRNSDPTRHDHTVEANLGVRYTVGLALGIKSAFVCGEDDVDGFLAEASFLLEQPHAPGHNHITRYKQGTHFAYPCQVYAVLDAHGAYLHLEMAVFQVFVTNTGTNFNQSSLQLAPLRISVTAVGDTTGTNPEVAAPFSSGGFSRLFDRPFTQDSAVGAYLEELGKAYEGLFNLNGPKDIIITLKGEAITVDGTSGSSSIFASIIALLNDERTATTKLPLGFLNPMIYALPSIFNDITSGHWPWVAELHRLWNVDESVITIVAPELQTGWEVQNRAPRSIF</sequence>
<dbReference type="OrthoDB" id="409122at2759"/>
<evidence type="ECO:0000313" key="11">
    <source>
        <dbReference type="EMBL" id="ETW78233.1"/>
    </source>
</evidence>
<evidence type="ECO:0000256" key="1">
    <source>
        <dbReference type="ARBA" id="ARBA00001913"/>
    </source>
</evidence>
<dbReference type="SUPFAM" id="SSF52743">
    <property type="entry name" value="Subtilisin-like"/>
    <property type="match status" value="1"/>
</dbReference>
<comment type="caution">
    <text evidence="9">Lacks conserved residue(s) required for the propagation of feature annotation.</text>
</comment>
<dbReference type="PANTHER" id="PTHR14218:SF15">
    <property type="entry name" value="TRIPEPTIDYL-PEPTIDASE 1"/>
    <property type="match status" value="1"/>
</dbReference>
<evidence type="ECO:0000256" key="3">
    <source>
        <dbReference type="ARBA" id="ARBA00022670"/>
    </source>
</evidence>